<name>A0A8T4LDT8_9ARCH</name>
<reference evidence="1" key="2">
    <citation type="submission" date="2021-05" db="EMBL/GenBank/DDBJ databases">
        <title>Protein family content uncovers lineage relationships and bacterial pathway maintenance mechanisms in DPANN archaea.</title>
        <authorList>
            <person name="Castelle C.J."/>
            <person name="Meheust R."/>
            <person name="Jaffe A.L."/>
            <person name="Seitz K."/>
            <person name="Gong X."/>
            <person name="Baker B.J."/>
            <person name="Banfield J.F."/>
        </authorList>
    </citation>
    <scope>NUCLEOTIDE SEQUENCE</scope>
    <source>
        <strain evidence="1">RIFCSPLOWO2_01_FULL_58_19</strain>
    </source>
</reference>
<evidence type="ECO:0000313" key="2">
    <source>
        <dbReference type="Proteomes" id="UP000678237"/>
    </source>
</evidence>
<dbReference type="Proteomes" id="UP000678237">
    <property type="component" value="Unassembled WGS sequence"/>
</dbReference>
<organism evidence="1 2">
    <name type="scientific">Candidatus Iainarchaeum sp</name>
    <dbReference type="NCBI Taxonomy" id="3101447"/>
    <lineage>
        <taxon>Archaea</taxon>
        <taxon>Candidatus Iainarchaeota</taxon>
        <taxon>Candidatus Iainarchaeia</taxon>
        <taxon>Candidatus Iainarchaeales</taxon>
        <taxon>Candidatus Iainarchaeaceae</taxon>
        <taxon>Candidatus Iainarchaeum</taxon>
    </lineage>
</organism>
<dbReference type="EMBL" id="JAGVWE010000003">
    <property type="protein sequence ID" value="MBS3062820.1"/>
    <property type="molecule type" value="Genomic_DNA"/>
</dbReference>
<dbReference type="AlphaFoldDB" id="A0A8T4LDT8"/>
<accession>A0A8T4LDT8</accession>
<sequence>MSKTFAVDYDEEFDILFIYNTKFKSTGGVEYGENLHIDFRPKVGVTGLEIMGATQFLKDYTGKTISKPELAKIKSAYLTSKTKKGLTVLAFFIELPNKQAIQDKLTLAAFDYESPAVATA</sequence>
<gene>
    <name evidence="1" type="ORF">J4203_03025</name>
</gene>
<protein>
    <submittedName>
        <fullName evidence="1">DUF2283 domain-containing protein</fullName>
    </submittedName>
</protein>
<comment type="caution">
    <text evidence="1">The sequence shown here is derived from an EMBL/GenBank/DDBJ whole genome shotgun (WGS) entry which is preliminary data.</text>
</comment>
<evidence type="ECO:0000313" key="1">
    <source>
        <dbReference type="EMBL" id="MBS3062820.1"/>
    </source>
</evidence>
<proteinExistence type="predicted"/>
<reference evidence="1" key="1">
    <citation type="submission" date="2021-03" db="EMBL/GenBank/DDBJ databases">
        <authorList>
            <person name="Jaffe A."/>
        </authorList>
    </citation>
    <scope>NUCLEOTIDE SEQUENCE</scope>
    <source>
        <strain evidence="1">RIFCSPLOWO2_01_FULL_58_19</strain>
    </source>
</reference>